<evidence type="ECO:0000259" key="10">
    <source>
        <dbReference type="Pfam" id="PF17875"/>
    </source>
</evidence>
<dbReference type="PANTHER" id="PTHR12709">
    <property type="entry name" value="DNA-DIRECTED RNA POLYMERASE II, III"/>
    <property type="match status" value="1"/>
</dbReference>
<dbReference type="GO" id="GO:0005736">
    <property type="term" value="C:RNA polymerase I complex"/>
    <property type="evidence" value="ECO:0007669"/>
    <property type="project" value="TreeGrafter"/>
</dbReference>
<accession>A3LV72</accession>
<evidence type="ECO:0000259" key="9">
    <source>
        <dbReference type="Pfam" id="PF03876"/>
    </source>
</evidence>
<dbReference type="HOGENOM" id="CLU_060987_0_0_1"/>
<dbReference type="Gene3D" id="3.30.1490.120">
    <property type="entry name" value="RNA polymerase Rpb7-like, N-terminal domain"/>
    <property type="match status" value="1"/>
</dbReference>
<dbReference type="Pfam" id="PF17875">
    <property type="entry name" value="RPA43_OB"/>
    <property type="match status" value="1"/>
</dbReference>
<dbReference type="GO" id="GO:0006361">
    <property type="term" value="P:transcription initiation at RNA polymerase I promoter"/>
    <property type="evidence" value="ECO:0007669"/>
    <property type="project" value="UniProtKB-ARBA"/>
</dbReference>
<dbReference type="FunCoup" id="A3LV72">
    <property type="interactions" value="313"/>
</dbReference>
<dbReference type="InterPro" id="IPR041901">
    <property type="entry name" value="RNAP_I_Rpa43_N"/>
</dbReference>
<feature type="domain" description="RPA43 OB" evidence="10">
    <location>
        <begin position="131"/>
        <end position="224"/>
    </location>
</feature>
<evidence type="ECO:0000256" key="8">
    <source>
        <dbReference type="SAM" id="MobiDB-lite"/>
    </source>
</evidence>
<keyword evidence="11" id="KW-0548">Nucleotidyltransferase</keyword>
<dbReference type="GO" id="GO:0006362">
    <property type="term" value="P:transcription elongation by RNA polymerase I"/>
    <property type="evidence" value="ECO:0007669"/>
    <property type="project" value="UniProtKB-ARBA"/>
</dbReference>
<dbReference type="CDD" id="cd04328">
    <property type="entry name" value="RNAP_I_Rpa43_N"/>
    <property type="match status" value="1"/>
</dbReference>
<dbReference type="GeneID" id="4839186"/>
<evidence type="ECO:0000256" key="3">
    <source>
        <dbReference type="ARBA" id="ARBA00022478"/>
    </source>
</evidence>
<feature type="domain" description="RNA polymerase Rpb7-like N-terminal" evidence="9">
    <location>
        <begin position="47"/>
        <end position="95"/>
    </location>
</feature>
<evidence type="ECO:0000256" key="7">
    <source>
        <dbReference type="RuleBase" id="RU369086"/>
    </source>
</evidence>
<dbReference type="InterPro" id="IPR005576">
    <property type="entry name" value="Rpb7-like_N"/>
</dbReference>
<dbReference type="InterPro" id="IPR045113">
    <property type="entry name" value="Rpb7-like"/>
</dbReference>
<dbReference type="Pfam" id="PF03876">
    <property type="entry name" value="SHS2_Rpb7-N"/>
    <property type="match status" value="1"/>
</dbReference>
<protein>
    <recommendedName>
        <fullName evidence="7">DNA-directed RNA polymerase subunit</fullName>
    </recommendedName>
</protein>
<dbReference type="InParanoid" id="A3LV72"/>
<dbReference type="OMA" id="YMQTASH"/>
<dbReference type="AlphaFoldDB" id="A3LV72"/>
<dbReference type="Proteomes" id="UP000002258">
    <property type="component" value="Chromosome 5"/>
</dbReference>
<dbReference type="FunFam" id="3.30.1490.120:FF:000004">
    <property type="entry name" value="RNA polymerase I subunit Rpa43"/>
    <property type="match status" value="1"/>
</dbReference>
<name>A3LV72_PICST</name>
<comment type="subcellular location">
    <subcellularLocation>
        <location evidence="1">Nucleus</location>
        <location evidence="1">Nucleolus</location>
    </subcellularLocation>
</comment>
<evidence type="ECO:0000256" key="2">
    <source>
        <dbReference type="ARBA" id="ARBA00005930"/>
    </source>
</evidence>
<keyword evidence="12" id="KW-1185">Reference proteome</keyword>
<dbReference type="PANTHER" id="PTHR12709:SF5">
    <property type="entry name" value="DNA-DIRECTED RNA POLYMERASE I SUBUNIT RPA43"/>
    <property type="match status" value="1"/>
</dbReference>
<dbReference type="STRING" id="322104.A3LV72"/>
<feature type="region of interest" description="Disordered" evidence="8">
    <location>
        <begin position="1"/>
        <end position="34"/>
    </location>
</feature>
<evidence type="ECO:0000256" key="4">
    <source>
        <dbReference type="ARBA" id="ARBA00022553"/>
    </source>
</evidence>
<dbReference type="EMBL" id="CP000499">
    <property type="protein sequence ID" value="ABN66726.1"/>
    <property type="molecule type" value="Genomic_DNA"/>
</dbReference>
<keyword evidence="6 7" id="KW-0539">Nucleus</keyword>
<evidence type="ECO:0000313" key="11">
    <source>
        <dbReference type="EMBL" id="ABN66726.1"/>
    </source>
</evidence>
<keyword evidence="5 7" id="KW-0804">Transcription</keyword>
<feature type="compositionally biased region" description="Basic and acidic residues" evidence="8">
    <location>
        <begin position="228"/>
        <end position="241"/>
    </location>
</feature>
<comment type="similarity">
    <text evidence="2">Belongs to the eukaryotic RPA43 RNA polymerase subunit family.</text>
</comment>
<keyword evidence="11" id="KW-0808">Transferase</keyword>
<dbReference type="InterPro" id="IPR041178">
    <property type="entry name" value="RPA43_OB"/>
</dbReference>
<dbReference type="OrthoDB" id="10250504at2759"/>
<comment type="function">
    <text evidence="7">DNA-dependent RNA polymerase which catalyzes the transcription of DNA into RNA using the four ribonucleoside triphosphates as substrates.</text>
</comment>
<dbReference type="Gene3D" id="2.40.50.1060">
    <property type="match status" value="1"/>
</dbReference>
<reference evidence="11 12" key="1">
    <citation type="journal article" date="2007" name="Nat. Biotechnol.">
        <title>Genome sequence of the lignocellulose-bioconverting and xylose-fermenting yeast Pichia stipitis.</title>
        <authorList>
            <person name="Jeffries T.W."/>
            <person name="Grigoriev I.V."/>
            <person name="Grimwood J."/>
            <person name="Laplaza J.M."/>
            <person name="Aerts A."/>
            <person name="Salamov A."/>
            <person name="Schmutz J."/>
            <person name="Lindquist E."/>
            <person name="Dehal P."/>
            <person name="Shapiro H."/>
            <person name="Jin Y.S."/>
            <person name="Passoth V."/>
            <person name="Richardson P.M."/>
        </authorList>
    </citation>
    <scope>NUCLEOTIDE SEQUENCE [LARGE SCALE GENOMIC DNA]</scope>
    <source>
        <strain evidence="12">ATCC 58785 / CBS 6054 / NBRC 10063 / NRRL Y-11545</strain>
    </source>
</reference>
<dbReference type="InterPro" id="IPR036898">
    <property type="entry name" value="RNA_pol_Rpb7-like_N_sf"/>
</dbReference>
<feature type="region of interest" description="Disordered" evidence="8">
    <location>
        <begin position="228"/>
        <end position="307"/>
    </location>
</feature>
<evidence type="ECO:0000313" key="12">
    <source>
        <dbReference type="Proteomes" id="UP000002258"/>
    </source>
</evidence>
<dbReference type="GO" id="GO:0016779">
    <property type="term" value="F:nucleotidyltransferase activity"/>
    <property type="evidence" value="ECO:0007669"/>
    <property type="project" value="UniProtKB-KW"/>
</dbReference>
<gene>
    <name evidence="11" type="primary">RPS43</name>
    <name evidence="11" type="ORF">PICST_46661</name>
</gene>
<proteinExistence type="inferred from homology"/>
<dbReference type="KEGG" id="pic:PICST_46661"/>
<evidence type="ECO:0000256" key="5">
    <source>
        <dbReference type="ARBA" id="ARBA00023163"/>
    </source>
</evidence>
<dbReference type="eggNOG" id="KOG4134">
    <property type="taxonomic scope" value="Eukaryota"/>
</dbReference>
<dbReference type="RefSeq" id="XP_001384755.1">
    <property type="nucleotide sequence ID" value="XM_001384718.1"/>
</dbReference>
<organism evidence="11 12">
    <name type="scientific">Scheffersomyces stipitis (strain ATCC 58785 / CBS 6054 / NBRC 10063 / NRRL Y-11545)</name>
    <name type="common">Yeast</name>
    <name type="synonym">Pichia stipitis</name>
    <dbReference type="NCBI Taxonomy" id="322104"/>
    <lineage>
        <taxon>Eukaryota</taxon>
        <taxon>Fungi</taxon>
        <taxon>Dikarya</taxon>
        <taxon>Ascomycota</taxon>
        <taxon>Saccharomycotina</taxon>
        <taxon>Pichiomycetes</taxon>
        <taxon>Debaryomycetaceae</taxon>
        <taxon>Scheffersomyces</taxon>
    </lineage>
</organism>
<evidence type="ECO:0000256" key="6">
    <source>
        <dbReference type="ARBA" id="ARBA00023242"/>
    </source>
</evidence>
<evidence type="ECO:0000256" key="1">
    <source>
        <dbReference type="ARBA" id="ARBA00004604"/>
    </source>
</evidence>
<keyword evidence="4" id="KW-0597">Phosphoprotein</keyword>
<keyword evidence="3 7" id="KW-0240">DNA-directed RNA polymerase</keyword>
<sequence length="307" mass="33988">MSVEIKKRTGLAVPEGSNKRRRSIIPVSSNPTNDEGVSQCFYKFSTSLYVSLAPAHLNSPINGLKAQHLDPLIMTYLPKAGGVVLSYSNIKLSEDNSSEDAEGNAITVSKIEGSSPFTFLWITVDFLIWRPQVGDVLEGYIYMQTASHLGLLIHDTFNASIKKYNIPNNWQFIPSQEDEIADAATKSFGYWVDENESKIEGKLKFTVKTIHTSGKVVSVEGTLIKPGAERDAQPIFRERRSSTSSQSGKNKHKKFGDDDSIPTLSEIAEPKDEDEFPAYIKESDNENIDEDSAIVNKSDSDEADNSD</sequence>